<dbReference type="InterPro" id="IPR000718">
    <property type="entry name" value="Peptidase_M13"/>
</dbReference>
<proteinExistence type="predicted"/>
<protein>
    <submittedName>
        <fullName evidence="3">Uncharacterized protein</fullName>
    </submittedName>
</protein>
<organism evidence="3 4">
    <name type="scientific">Rhipicephalus microplus</name>
    <name type="common">Cattle tick</name>
    <name type="synonym">Boophilus microplus</name>
    <dbReference type="NCBI Taxonomy" id="6941"/>
    <lineage>
        <taxon>Eukaryota</taxon>
        <taxon>Metazoa</taxon>
        <taxon>Ecdysozoa</taxon>
        <taxon>Arthropoda</taxon>
        <taxon>Chelicerata</taxon>
        <taxon>Arachnida</taxon>
        <taxon>Acari</taxon>
        <taxon>Parasitiformes</taxon>
        <taxon>Ixodida</taxon>
        <taxon>Ixodoidea</taxon>
        <taxon>Ixodidae</taxon>
        <taxon>Rhipicephalinae</taxon>
        <taxon>Rhipicephalus</taxon>
        <taxon>Boophilus</taxon>
    </lineage>
</organism>
<reference evidence="3" key="2">
    <citation type="submission" date="2021-09" db="EMBL/GenBank/DDBJ databases">
        <authorList>
            <person name="Jia N."/>
            <person name="Wang J."/>
            <person name="Shi W."/>
            <person name="Du L."/>
            <person name="Sun Y."/>
            <person name="Zhan W."/>
            <person name="Jiang J."/>
            <person name="Wang Q."/>
            <person name="Zhang B."/>
            <person name="Ji P."/>
            <person name="Sakyi L.B."/>
            <person name="Cui X."/>
            <person name="Yuan T."/>
            <person name="Jiang B."/>
            <person name="Yang W."/>
            <person name="Lam T.T.-Y."/>
            <person name="Chang Q."/>
            <person name="Ding S."/>
            <person name="Wang X."/>
            <person name="Zhu J."/>
            <person name="Ruan X."/>
            <person name="Zhao L."/>
            <person name="Wei J."/>
            <person name="Que T."/>
            <person name="Du C."/>
            <person name="Cheng J."/>
            <person name="Dai P."/>
            <person name="Han X."/>
            <person name="Huang E."/>
            <person name="Gao Y."/>
            <person name="Liu J."/>
            <person name="Shao H."/>
            <person name="Ye R."/>
            <person name="Li L."/>
            <person name="Wei W."/>
            <person name="Wang X."/>
            <person name="Wang C."/>
            <person name="Huo Q."/>
            <person name="Li W."/>
            <person name="Guo W."/>
            <person name="Chen H."/>
            <person name="Chen S."/>
            <person name="Zhou L."/>
            <person name="Zhou L."/>
            <person name="Ni X."/>
            <person name="Tian J."/>
            <person name="Zhou Y."/>
            <person name="Sheng Y."/>
            <person name="Liu T."/>
            <person name="Pan Y."/>
            <person name="Xia L."/>
            <person name="Li J."/>
            <person name="Zhao F."/>
            <person name="Cao W."/>
        </authorList>
    </citation>
    <scope>NUCLEOTIDE SEQUENCE</scope>
    <source>
        <strain evidence="3">Rmic-2018</strain>
        <tissue evidence="3">Larvae</tissue>
    </source>
</reference>
<feature type="compositionally biased region" description="Low complexity" evidence="1">
    <location>
        <begin position="378"/>
        <end position="393"/>
    </location>
</feature>
<keyword evidence="2" id="KW-0812">Transmembrane</keyword>
<dbReference type="Gene3D" id="3.40.390.10">
    <property type="entry name" value="Collagenase (Catalytic Domain)"/>
    <property type="match status" value="1"/>
</dbReference>
<dbReference type="GO" id="GO:0005886">
    <property type="term" value="C:plasma membrane"/>
    <property type="evidence" value="ECO:0007669"/>
    <property type="project" value="TreeGrafter"/>
</dbReference>
<gene>
    <name evidence="3" type="ORF">HPB51_008327</name>
</gene>
<keyword evidence="2" id="KW-1133">Transmembrane helix</keyword>
<feature type="compositionally biased region" description="Pro residues" evidence="1">
    <location>
        <begin position="317"/>
        <end position="326"/>
    </location>
</feature>
<feature type="compositionally biased region" description="Acidic residues" evidence="1">
    <location>
        <begin position="346"/>
        <end position="356"/>
    </location>
</feature>
<evidence type="ECO:0000256" key="1">
    <source>
        <dbReference type="SAM" id="MobiDB-lite"/>
    </source>
</evidence>
<evidence type="ECO:0000256" key="2">
    <source>
        <dbReference type="SAM" id="Phobius"/>
    </source>
</evidence>
<dbReference type="InterPro" id="IPR042089">
    <property type="entry name" value="Peptidase_M13_dom_2"/>
</dbReference>
<comment type="caution">
    <text evidence="3">The sequence shown here is derived from an EMBL/GenBank/DDBJ whole genome shotgun (WGS) entry which is preliminary data.</text>
</comment>
<dbReference type="Gene3D" id="1.10.1380.10">
    <property type="entry name" value="Neutral endopeptidase , domain2"/>
    <property type="match status" value="1"/>
</dbReference>
<dbReference type="VEuPathDB" id="VectorBase:LOC119179254"/>
<feature type="region of interest" description="Disordered" evidence="1">
    <location>
        <begin position="271"/>
        <end position="408"/>
    </location>
</feature>
<dbReference type="Proteomes" id="UP000821866">
    <property type="component" value="Chromosome 10"/>
</dbReference>
<keyword evidence="2" id="KW-0472">Membrane</keyword>
<feature type="region of interest" description="Disordered" evidence="1">
    <location>
        <begin position="64"/>
        <end position="114"/>
    </location>
</feature>
<evidence type="ECO:0000313" key="3">
    <source>
        <dbReference type="EMBL" id="KAH8037001.1"/>
    </source>
</evidence>
<reference evidence="3" key="1">
    <citation type="journal article" date="2020" name="Cell">
        <title>Large-Scale Comparative Analyses of Tick Genomes Elucidate Their Genetic Diversity and Vector Capacities.</title>
        <authorList>
            <consortium name="Tick Genome and Microbiome Consortium (TIGMIC)"/>
            <person name="Jia N."/>
            <person name="Wang J."/>
            <person name="Shi W."/>
            <person name="Du L."/>
            <person name="Sun Y."/>
            <person name="Zhan W."/>
            <person name="Jiang J.F."/>
            <person name="Wang Q."/>
            <person name="Zhang B."/>
            <person name="Ji P."/>
            <person name="Bell-Sakyi L."/>
            <person name="Cui X.M."/>
            <person name="Yuan T.T."/>
            <person name="Jiang B.G."/>
            <person name="Yang W.F."/>
            <person name="Lam T.T."/>
            <person name="Chang Q.C."/>
            <person name="Ding S.J."/>
            <person name="Wang X.J."/>
            <person name="Zhu J.G."/>
            <person name="Ruan X.D."/>
            <person name="Zhao L."/>
            <person name="Wei J.T."/>
            <person name="Ye R.Z."/>
            <person name="Que T.C."/>
            <person name="Du C.H."/>
            <person name="Zhou Y.H."/>
            <person name="Cheng J.X."/>
            <person name="Dai P.F."/>
            <person name="Guo W.B."/>
            <person name="Han X.H."/>
            <person name="Huang E.J."/>
            <person name="Li L.F."/>
            <person name="Wei W."/>
            <person name="Gao Y.C."/>
            <person name="Liu J.Z."/>
            <person name="Shao H.Z."/>
            <person name="Wang X."/>
            <person name="Wang C.C."/>
            <person name="Yang T.C."/>
            <person name="Huo Q.B."/>
            <person name="Li W."/>
            <person name="Chen H.Y."/>
            <person name="Chen S.E."/>
            <person name="Zhou L.G."/>
            <person name="Ni X.B."/>
            <person name="Tian J.H."/>
            <person name="Sheng Y."/>
            <person name="Liu T."/>
            <person name="Pan Y.S."/>
            <person name="Xia L.Y."/>
            <person name="Li J."/>
            <person name="Zhao F."/>
            <person name="Cao W.C."/>
        </authorList>
    </citation>
    <scope>NUCLEOTIDE SEQUENCE</scope>
    <source>
        <strain evidence="3">Rmic-2018</strain>
    </source>
</reference>
<dbReference type="SUPFAM" id="SSF55486">
    <property type="entry name" value="Metalloproteases ('zincins'), catalytic domain"/>
    <property type="match status" value="1"/>
</dbReference>
<keyword evidence="4" id="KW-1185">Reference proteome</keyword>
<dbReference type="PANTHER" id="PTHR11733">
    <property type="entry name" value="ZINC METALLOPROTEASE FAMILY M13 NEPRILYSIN-RELATED"/>
    <property type="match status" value="1"/>
</dbReference>
<dbReference type="PROSITE" id="PS51885">
    <property type="entry name" value="NEPRILYSIN"/>
    <property type="match status" value="1"/>
</dbReference>
<dbReference type="InterPro" id="IPR024079">
    <property type="entry name" value="MetalloPept_cat_dom_sf"/>
</dbReference>
<feature type="compositionally biased region" description="Basic and acidic residues" evidence="1">
    <location>
        <begin position="363"/>
        <end position="376"/>
    </location>
</feature>
<feature type="compositionally biased region" description="Low complexity" evidence="1">
    <location>
        <begin position="283"/>
        <end position="301"/>
    </location>
</feature>
<feature type="compositionally biased region" description="Basic and acidic residues" evidence="1">
    <location>
        <begin position="72"/>
        <end position="81"/>
    </location>
</feature>
<evidence type="ECO:0000313" key="4">
    <source>
        <dbReference type="Proteomes" id="UP000821866"/>
    </source>
</evidence>
<name>A0A9J6ERI5_RHIMP</name>
<dbReference type="AlphaFoldDB" id="A0A9J6ERI5"/>
<feature type="compositionally biased region" description="Polar residues" evidence="1">
    <location>
        <begin position="90"/>
        <end position="114"/>
    </location>
</feature>
<accession>A0A9J6ERI5</accession>
<dbReference type="GO" id="GO:0004222">
    <property type="term" value="F:metalloendopeptidase activity"/>
    <property type="evidence" value="ECO:0007669"/>
    <property type="project" value="InterPro"/>
</dbReference>
<dbReference type="GO" id="GO:0016485">
    <property type="term" value="P:protein processing"/>
    <property type="evidence" value="ECO:0007669"/>
    <property type="project" value="TreeGrafter"/>
</dbReference>
<sequence>MGPCRSRHFIPGLKRSHVGYQRPPRQACQLLLILAQLELASAAREARRGDQEMMMAFESQPTQIMAESSKGAPKDVPEPKTKPGSVPAAPSTSDRQGQRASMQGAGSENPTVSGHVTADVKQAGSSEAVPVTSQSHLQETVSSTLSVFTSPPYDDPAKTPTSPFSAVESGVASLESPESPNCISDAERRLADLTVLRGRKLPLSESELPMSPMVERDRRSSKGRRVSIDMMPTIDLISPRSALRSPVTEVNSPTDQMMTIVLPEASPVTSQTAAFNEGGRKASATSVLRSSLLSRRTGSTESQKRAVVCPPVRKIRPSPPAQPRPPTGSDTSLPREQEQPGVSLPDEQEPCFEDVQDSSVGTEKTDGRRPSLERPVGRRSSSLRIQPRRSSSLLRRRGSQESLSQRPSCTVDQLSVSVGKRSVSGGTLTCVLIAFVMVLVTLTMYIANHFLKPPFVADHSVCSTDDCVRHALHILRRLNTSIDPCVDFGAFVCGGGNGGEALPGNNGKEPDEQIGSVDEIDPAWRLARSYAYQVNNILGTLHQLVPIKRTSETTLKALAALSLCLQRERKRHSNAFAAFMKQRRLPWPAIPSKAIRLFDVVDIILDLSINWRACIWIDVRLWHLETRPDKGPFVVLDEPGHVPLIRMEQVSTLNAAEYVSAVETMAQFIGEVRNSSDTETPGVLDGVAIDQLKRDEMDFRDALLYALRGDDSYDMLVPLHMLLSNLDVTLEEWTALLRRYLAPAGLNVTFDTALLILRYPQFKTVTGLLSKISPPRLLNVLGWMFAYSYSWLENADFDDLSNKDGQDRGGFSGNGLFVHVLCFVAVHESFGVALEAALLLHHLPSEERLKVTEIVKATAGAIIERVRGSQSVSSSTKADAEAKISLVASRDLWTPKPLFHLDRLDAMYTDFPSTRAGSFYVSWLGCRKALRRSLSNRYHGTVMTAKLMRYGGDVLYLYSLNILLLSIPAAFPPNYLKNGNSIMAYAGLGFQLLRQIVKSVDERGRVLDYDTNKRMKWWEENRMCKIDGAVSLKERKEIKDIFALELVSAVAQTATASDGKPARLKHLETLTTMQTFYVSYCSHFCGEIGEQEMCNLAMNSSGFAEAFTCQRRGADPQCLFCLARY</sequence>
<dbReference type="PANTHER" id="PTHR11733:SF241">
    <property type="entry name" value="GH26575P-RELATED"/>
    <property type="match status" value="1"/>
</dbReference>
<feature type="transmembrane region" description="Helical" evidence="2">
    <location>
        <begin position="423"/>
        <end position="447"/>
    </location>
</feature>
<dbReference type="EMBL" id="JABSTU010000002">
    <property type="protein sequence ID" value="KAH8037001.1"/>
    <property type="molecule type" value="Genomic_DNA"/>
</dbReference>